<dbReference type="Pfam" id="PF03401">
    <property type="entry name" value="TctC"/>
    <property type="match status" value="1"/>
</dbReference>
<reference evidence="3 4" key="1">
    <citation type="submission" date="2018-07" db="EMBL/GenBank/DDBJ databases">
        <title>Genomic Encyclopedia of Type Strains, Phase IV (KMG-IV): sequencing the most valuable type-strain genomes for metagenomic binning, comparative biology and taxonomic classification.</title>
        <authorList>
            <person name="Goeker M."/>
        </authorList>
    </citation>
    <scope>NUCLEOTIDE SEQUENCE [LARGE SCALE GENOMIC DNA]</scope>
    <source>
        <strain evidence="3 4">DSM 21352</strain>
    </source>
</reference>
<dbReference type="PANTHER" id="PTHR42928:SF5">
    <property type="entry name" value="BLR1237 PROTEIN"/>
    <property type="match status" value="1"/>
</dbReference>
<keyword evidence="4" id="KW-1185">Reference proteome</keyword>
<dbReference type="Gene3D" id="3.40.190.150">
    <property type="entry name" value="Bordetella uptake gene, domain 1"/>
    <property type="match status" value="1"/>
</dbReference>
<dbReference type="PANTHER" id="PTHR42928">
    <property type="entry name" value="TRICARBOXYLATE-BINDING PROTEIN"/>
    <property type="match status" value="1"/>
</dbReference>
<proteinExistence type="inferred from homology"/>
<evidence type="ECO:0000256" key="1">
    <source>
        <dbReference type="ARBA" id="ARBA00006987"/>
    </source>
</evidence>
<keyword evidence="3" id="KW-0675">Receptor</keyword>
<feature type="signal peptide" evidence="2">
    <location>
        <begin position="1"/>
        <end position="29"/>
    </location>
</feature>
<dbReference type="PIRSF" id="PIRSF017082">
    <property type="entry name" value="YflP"/>
    <property type="match status" value="1"/>
</dbReference>
<dbReference type="InterPro" id="IPR042100">
    <property type="entry name" value="Bug_dom1"/>
</dbReference>
<feature type="chain" id="PRO_5016969252" evidence="2">
    <location>
        <begin position="30"/>
        <end position="329"/>
    </location>
</feature>
<protein>
    <submittedName>
        <fullName evidence="3">Tripartite-type tricarboxylate transporter receptor subunit TctC</fullName>
    </submittedName>
</protein>
<dbReference type="CDD" id="cd13578">
    <property type="entry name" value="PBP2_Bug27"/>
    <property type="match status" value="1"/>
</dbReference>
<dbReference type="SUPFAM" id="SSF53850">
    <property type="entry name" value="Periplasmic binding protein-like II"/>
    <property type="match status" value="1"/>
</dbReference>
<gene>
    <name evidence="3" type="ORF">DFR41_10142</name>
</gene>
<dbReference type="Proteomes" id="UP000255265">
    <property type="component" value="Unassembled WGS sequence"/>
</dbReference>
<keyword evidence="2" id="KW-0732">Signal</keyword>
<comment type="caution">
    <text evidence="3">The sequence shown here is derived from an EMBL/GenBank/DDBJ whole genome shotgun (WGS) entry which is preliminary data.</text>
</comment>
<dbReference type="InterPro" id="IPR005064">
    <property type="entry name" value="BUG"/>
</dbReference>
<sequence>MSNSGISRKSFLFTLAAAACLGGVPPVLAQERDNRVTRIIVPFGTGGAPDIVARLLANVLGQRTAKTFIVENRGGANGNIGADIVAKAPPDGHTLLLHGPSLAINPSIYKKLPFDTERDLRPVVEVCAAEGMLFVVNAANPAKTLADFIAAAKRPAAKLAYASPGVGNAFHLAAENFLNVAGVQAVHVPYKGAGEAVTALMAGDVQFLIGSAPSVGPQLQAGRLRALAFAAKRRSAEFPNVPTFAESDLQGLEMTLWYGLFAPRGTPDAVIAALNADVRAALGDPGMRQVLAQQGLVPVGGEPIQLGELLHSDISRYGMLAKRAGIQPE</sequence>
<comment type="similarity">
    <text evidence="1">Belongs to the UPF0065 (bug) family.</text>
</comment>
<evidence type="ECO:0000256" key="2">
    <source>
        <dbReference type="SAM" id="SignalP"/>
    </source>
</evidence>
<dbReference type="PROSITE" id="PS51318">
    <property type="entry name" value="TAT"/>
    <property type="match status" value="1"/>
</dbReference>
<accession>A0A370FL79</accession>
<evidence type="ECO:0000313" key="4">
    <source>
        <dbReference type="Proteomes" id="UP000255265"/>
    </source>
</evidence>
<dbReference type="RefSeq" id="WP_170159290.1">
    <property type="nucleotide sequence ID" value="NZ_QQAV01000001.1"/>
</dbReference>
<organism evidence="3 4">
    <name type="scientific">Pseudacidovorax intermedius</name>
    <dbReference type="NCBI Taxonomy" id="433924"/>
    <lineage>
        <taxon>Bacteria</taxon>
        <taxon>Pseudomonadati</taxon>
        <taxon>Pseudomonadota</taxon>
        <taxon>Betaproteobacteria</taxon>
        <taxon>Burkholderiales</taxon>
        <taxon>Comamonadaceae</taxon>
        <taxon>Pseudacidovorax</taxon>
    </lineage>
</organism>
<dbReference type="InterPro" id="IPR006311">
    <property type="entry name" value="TAT_signal"/>
</dbReference>
<name>A0A370FL79_9BURK</name>
<dbReference type="AlphaFoldDB" id="A0A370FL79"/>
<dbReference type="Gene3D" id="3.40.190.10">
    <property type="entry name" value="Periplasmic binding protein-like II"/>
    <property type="match status" value="1"/>
</dbReference>
<evidence type="ECO:0000313" key="3">
    <source>
        <dbReference type="EMBL" id="RDI28290.1"/>
    </source>
</evidence>
<dbReference type="EMBL" id="QQAV01000001">
    <property type="protein sequence ID" value="RDI28290.1"/>
    <property type="molecule type" value="Genomic_DNA"/>
</dbReference>